<dbReference type="RefSeq" id="XP_002773922.1">
    <property type="nucleotide sequence ID" value="XM_002773876.1"/>
</dbReference>
<dbReference type="GeneID" id="9042941"/>
<dbReference type="InterPro" id="IPR027372">
    <property type="entry name" value="Phytase-like_dom"/>
</dbReference>
<feature type="domain" description="Phytase-like" evidence="1">
    <location>
        <begin position="5"/>
        <end position="279"/>
    </location>
</feature>
<keyword evidence="3" id="KW-1185">Reference proteome</keyword>
<dbReference type="Pfam" id="PF13449">
    <property type="entry name" value="Phytase-like"/>
    <property type="match status" value="1"/>
</dbReference>
<proteinExistence type="predicted"/>
<evidence type="ECO:0000313" key="2">
    <source>
        <dbReference type="EMBL" id="EER05738.1"/>
    </source>
</evidence>
<name>C5LCQ5_PERM5</name>
<reference evidence="2 3" key="1">
    <citation type="submission" date="2008-07" db="EMBL/GenBank/DDBJ databases">
        <authorList>
            <person name="El-Sayed N."/>
            <person name="Caler E."/>
            <person name="Inman J."/>
            <person name="Amedeo P."/>
            <person name="Hass B."/>
            <person name="Wortman J."/>
        </authorList>
    </citation>
    <scope>NUCLEOTIDE SEQUENCE [LARGE SCALE GENOMIC DNA]</scope>
    <source>
        <strain evidence="3">ATCC 50983 / TXsc</strain>
    </source>
</reference>
<dbReference type="AlphaFoldDB" id="C5LCQ5"/>
<dbReference type="Proteomes" id="UP000007800">
    <property type="component" value="Unassembled WGS sequence"/>
</dbReference>
<sequence>MTGSQFGGLSSIIVTPDGSEVLTVSDRGLFVGMNLSSTRDAVEYDVKEALLFPMHDPQGQTIPFGSIEGDAEGLTVNGRYEGGGKGELYVSYEGDHRVLRFLEGVGSPRSTNLNVSNLLTNCPSNGGLEAILKQQPSAGRDGLLLMLCEEPPISSTTDLQGRMVLPGWAYNETSNEVKRFFVESNQSFFPTDFGELNNGDLMILFRRFVPNEGNGMRIGYITKAELQEALAKGETMKPFIIAEIFSRDGYNIDNMEGLAVRDDPRTGRIFVYVISDNNYNEVGQKTLLSTFEWTATAATPSLAVPSLVLYRVLSYLLLIPACLIWSTLH</sequence>
<evidence type="ECO:0000313" key="3">
    <source>
        <dbReference type="Proteomes" id="UP000007800"/>
    </source>
</evidence>
<gene>
    <name evidence="2" type="ORF">Pmar_PMAR011786</name>
</gene>
<accession>C5LCQ5</accession>
<dbReference type="EMBL" id="GG680918">
    <property type="protein sequence ID" value="EER05738.1"/>
    <property type="molecule type" value="Genomic_DNA"/>
</dbReference>
<evidence type="ECO:0000259" key="1">
    <source>
        <dbReference type="Pfam" id="PF13449"/>
    </source>
</evidence>
<dbReference type="OMA" id="ACLIWST"/>
<dbReference type="PIRSF" id="PIRSF031900">
    <property type="entry name" value="UCP031900"/>
    <property type="match status" value="1"/>
</dbReference>
<dbReference type="InterPro" id="IPR014567">
    <property type="entry name" value="UCP031900"/>
</dbReference>
<dbReference type="InParanoid" id="C5LCQ5"/>
<organism evidence="3">
    <name type="scientific">Perkinsus marinus (strain ATCC 50983 / TXsc)</name>
    <dbReference type="NCBI Taxonomy" id="423536"/>
    <lineage>
        <taxon>Eukaryota</taxon>
        <taxon>Sar</taxon>
        <taxon>Alveolata</taxon>
        <taxon>Perkinsozoa</taxon>
        <taxon>Perkinsea</taxon>
        <taxon>Perkinsida</taxon>
        <taxon>Perkinsidae</taxon>
        <taxon>Perkinsus</taxon>
    </lineage>
</organism>
<protein>
    <recommendedName>
        <fullName evidence="1">Phytase-like domain-containing protein</fullName>
    </recommendedName>
</protein>
<dbReference type="OrthoDB" id="441843at2759"/>